<dbReference type="EMBL" id="PNBA02000002">
    <property type="protein sequence ID" value="KAG6434206.1"/>
    <property type="molecule type" value="Genomic_DNA"/>
</dbReference>
<gene>
    <name evidence="2" type="ORF">SASPL_105829</name>
</gene>
<reference evidence="2" key="1">
    <citation type="submission" date="2018-01" db="EMBL/GenBank/DDBJ databases">
        <authorList>
            <person name="Mao J.F."/>
        </authorList>
    </citation>
    <scope>NUCLEOTIDE SEQUENCE</scope>
    <source>
        <strain evidence="2">Huo1</strain>
        <tissue evidence="2">Leaf</tissue>
    </source>
</reference>
<dbReference type="Proteomes" id="UP000298416">
    <property type="component" value="Unassembled WGS sequence"/>
</dbReference>
<organism evidence="2">
    <name type="scientific">Salvia splendens</name>
    <name type="common">Scarlet sage</name>
    <dbReference type="NCBI Taxonomy" id="180675"/>
    <lineage>
        <taxon>Eukaryota</taxon>
        <taxon>Viridiplantae</taxon>
        <taxon>Streptophyta</taxon>
        <taxon>Embryophyta</taxon>
        <taxon>Tracheophyta</taxon>
        <taxon>Spermatophyta</taxon>
        <taxon>Magnoliopsida</taxon>
        <taxon>eudicotyledons</taxon>
        <taxon>Gunneridae</taxon>
        <taxon>Pentapetalae</taxon>
        <taxon>asterids</taxon>
        <taxon>lamiids</taxon>
        <taxon>Lamiales</taxon>
        <taxon>Lamiaceae</taxon>
        <taxon>Nepetoideae</taxon>
        <taxon>Mentheae</taxon>
        <taxon>Salviinae</taxon>
        <taxon>Salvia</taxon>
        <taxon>Salvia subgen. Calosphace</taxon>
        <taxon>core Calosphace</taxon>
    </lineage>
</organism>
<evidence type="ECO:0000313" key="3">
    <source>
        <dbReference type="Proteomes" id="UP000298416"/>
    </source>
</evidence>
<reference evidence="2" key="2">
    <citation type="submission" date="2020-08" db="EMBL/GenBank/DDBJ databases">
        <title>Plant Genome Project.</title>
        <authorList>
            <person name="Zhang R.-G."/>
        </authorList>
    </citation>
    <scope>NUCLEOTIDE SEQUENCE</scope>
    <source>
        <strain evidence="2">Huo1</strain>
        <tissue evidence="2">Leaf</tissue>
    </source>
</reference>
<evidence type="ECO:0000313" key="2">
    <source>
        <dbReference type="EMBL" id="KAG6434206.1"/>
    </source>
</evidence>
<keyword evidence="3" id="KW-1185">Reference proteome</keyword>
<accession>A0A8X8YQ86</accession>
<name>A0A8X8YQ86_SALSN</name>
<comment type="caution">
    <text evidence="2">The sequence shown here is derived from an EMBL/GenBank/DDBJ whole genome shotgun (WGS) entry which is preliminary data.</text>
</comment>
<feature type="region of interest" description="Disordered" evidence="1">
    <location>
        <begin position="40"/>
        <end position="90"/>
    </location>
</feature>
<dbReference type="AlphaFoldDB" id="A0A8X8YQ86"/>
<sequence>MDLSLLSRKAQKAAVKQVKAASLQGEKKFKSKVYKNKVRPEAIAKNSQKERRYLNSDDTDANGELRRTPESGLNGGGGDTGIKALATATD</sequence>
<protein>
    <submittedName>
        <fullName evidence="2">Uncharacterized protein</fullName>
    </submittedName>
</protein>
<evidence type="ECO:0000256" key="1">
    <source>
        <dbReference type="SAM" id="MobiDB-lite"/>
    </source>
</evidence>
<proteinExistence type="predicted"/>
<feature type="compositionally biased region" description="Basic and acidic residues" evidence="1">
    <location>
        <begin position="40"/>
        <end position="55"/>
    </location>
</feature>